<dbReference type="Pfam" id="PF20523">
    <property type="entry name" value="DUF6738"/>
    <property type="match status" value="1"/>
</dbReference>
<evidence type="ECO:0000313" key="2">
    <source>
        <dbReference type="EMBL" id="RDX85937.1"/>
    </source>
</evidence>
<proteinExistence type="predicted"/>
<organism evidence="2 3">
    <name type="scientific">Mucuna pruriens</name>
    <name type="common">Velvet bean</name>
    <name type="synonym">Dolichos pruriens</name>
    <dbReference type="NCBI Taxonomy" id="157652"/>
    <lineage>
        <taxon>Eukaryota</taxon>
        <taxon>Viridiplantae</taxon>
        <taxon>Streptophyta</taxon>
        <taxon>Embryophyta</taxon>
        <taxon>Tracheophyta</taxon>
        <taxon>Spermatophyta</taxon>
        <taxon>Magnoliopsida</taxon>
        <taxon>eudicotyledons</taxon>
        <taxon>Gunneridae</taxon>
        <taxon>Pentapetalae</taxon>
        <taxon>rosids</taxon>
        <taxon>fabids</taxon>
        <taxon>Fabales</taxon>
        <taxon>Fabaceae</taxon>
        <taxon>Papilionoideae</taxon>
        <taxon>50 kb inversion clade</taxon>
        <taxon>NPAAA clade</taxon>
        <taxon>indigoferoid/millettioid clade</taxon>
        <taxon>Phaseoleae</taxon>
        <taxon>Mucuna</taxon>
    </lineage>
</organism>
<keyword evidence="3" id="KW-1185">Reference proteome</keyword>
<dbReference type="EMBL" id="QJKJ01006655">
    <property type="protein sequence ID" value="RDX85937.1"/>
    <property type="molecule type" value="Genomic_DNA"/>
</dbReference>
<reference evidence="2" key="1">
    <citation type="submission" date="2018-05" db="EMBL/GenBank/DDBJ databases">
        <title>Draft genome of Mucuna pruriens seed.</title>
        <authorList>
            <person name="Nnadi N.E."/>
            <person name="Vos R."/>
            <person name="Hasami M.H."/>
            <person name="Devisetty U.K."/>
            <person name="Aguiy J.C."/>
        </authorList>
    </citation>
    <scope>NUCLEOTIDE SEQUENCE [LARGE SCALE GENOMIC DNA]</scope>
    <source>
        <strain evidence="2">JCA_2017</strain>
    </source>
</reference>
<dbReference type="Proteomes" id="UP000257109">
    <property type="component" value="Unassembled WGS sequence"/>
</dbReference>
<protein>
    <recommendedName>
        <fullName evidence="1">DUF6738 domain-containing protein</fullName>
    </recommendedName>
</protein>
<evidence type="ECO:0000313" key="3">
    <source>
        <dbReference type="Proteomes" id="UP000257109"/>
    </source>
</evidence>
<dbReference type="AlphaFoldDB" id="A0A371G5W8"/>
<evidence type="ECO:0000259" key="1">
    <source>
        <dbReference type="Pfam" id="PF20523"/>
    </source>
</evidence>
<dbReference type="OrthoDB" id="1422241at2759"/>
<feature type="non-terminal residue" evidence="2">
    <location>
        <position position="148"/>
    </location>
</feature>
<feature type="domain" description="DUF6738" evidence="1">
    <location>
        <begin position="1"/>
        <end position="44"/>
    </location>
</feature>
<sequence>MTRSSSNNLHAFDPKIDRTLHRLRNVRNADVGDNDSFISVFDSVNNTFTTDNFDFSEFSSFDINSDSNIVVNTSHKLDPMENNDRTLKELATSDCCTSLGAFDIRSEDPHKHLKKFHMVCSTKRLHGIPDDYIKMKAFPFSLDRATKD</sequence>
<gene>
    <name evidence="2" type="ORF">CR513_32808</name>
</gene>
<accession>A0A371G5W8</accession>
<dbReference type="InterPro" id="IPR046626">
    <property type="entry name" value="DUF6738"/>
</dbReference>
<comment type="caution">
    <text evidence="2">The sequence shown here is derived from an EMBL/GenBank/DDBJ whole genome shotgun (WGS) entry which is preliminary data.</text>
</comment>
<name>A0A371G5W8_MUCPR</name>